<name>A0ABY2LS44_9LEPT</name>
<proteinExistence type="predicted"/>
<evidence type="ECO:0000313" key="1">
    <source>
        <dbReference type="EMBL" id="TGL01335.1"/>
    </source>
</evidence>
<organism evidence="1 2">
    <name type="scientific">Leptospira montravelensis</name>
    <dbReference type="NCBI Taxonomy" id="2484961"/>
    <lineage>
        <taxon>Bacteria</taxon>
        <taxon>Pseudomonadati</taxon>
        <taxon>Spirochaetota</taxon>
        <taxon>Spirochaetia</taxon>
        <taxon>Leptospirales</taxon>
        <taxon>Leptospiraceae</taxon>
        <taxon>Leptospira</taxon>
    </lineage>
</organism>
<gene>
    <name evidence="1" type="ORF">EHQ31_11110</name>
</gene>
<dbReference type="EMBL" id="RQFO01000016">
    <property type="protein sequence ID" value="TGL01335.1"/>
    <property type="molecule type" value="Genomic_DNA"/>
</dbReference>
<dbReference type="Proteomes" id="UP000297465">
    <property type="component" value="Unassembled WGS sequence"/>
</dbReference>
<comment type="caution">
    <text evidence="1">The sequence shown here is derived from an EMBL/GenBank/DDBJ whole genome shotgun (WGS) entry which is preliminary data.</text>
</comment>
<reference evidence="2" key="1">
    <citation type="journal article" date="2019" name="PLoS Negl. Trop. Dis.">
        <title>Revisiting the worldwide diversity of Leptospira species in the environment.</title>
        <authorList>
            <person name="Vincent A.T."/>
            <person name="Schiettekatte O."/>
            <person name="Bourhy P."/>
            <person name="Veyrier F.J."/>
            <person name="Picardeau M."/>
        </authorList>
    </citation>
    <scope>NUCLEOTIDE SEQUENCE [LARGE SCALE GENOMIC DNA]</scope>
    <source>
        <strain evidence="2">201800278</strain>
    </source>
</reference>
<accession>A0ABY2LS44</accession>
<dbReference type="RefSeq" id="WP_135573733.1">
    <property type="nucleotide sequence ID" value="NZ_RQFN01000024.1"/>
</dbReference>
<sequence>MENHSKESAFCIDVPNQNYLIPGLNTEYQMVSGIYPCDDVDYFKVNFKNQKFALDYRAEAANWFHILLENSNDMNAKISFKFRNIYFLVYFEN</sequence>
<keyword evidence="2" id="KW-1185">Reference proteome</keyword>
<evidence type="ECO:0000313" key="2">
    <source>
        <dbReference type="Proteomes" id="UP000297465"/>
    </source>
</evidence>
<protein>
    <submittedName>
        <fullName evidence="1">Uncharacterized protein</fullName>
    </submittedName>
</protein>